<evidence type="ECO:0000313" key="2">
    <source>
        <dbReference type="EMBL" id="MEK6466344.1"/>
    </source>
</evidence>
<name>A0ABU9AIU5_PSEA5</name>
<dbReference type="RefSeq" id="WP_346864717.1">
    <property type="nucleotide sequence ID" value="NZ_JBBPIX010000013.1"/>
</dbReference>
<dbReference type="Pfam" id="PF11387">
    <property type="entry name" value="DUF2795"/>
    <property type="match status" value="1"/>
</dbReference>
<dbReference type="InterPro" id="IPR021527">
    <property type="entry name" value="DUF2795"/>
</dbReference>
<protein>
    <recommendedName>
        <fullName evidence="4">DUF2795 domain-containing protein</fullName>
    </recommendedName>
</protein>
<reference evidence="2 3" key="1">
    <citation type="submission" date="2024-03" db="EMBL/GenBank/DDBJ databases">
        <title>Draft genome sequence of Pseudonocardia carboxydivorans JCM 14827.</title>
        <authorList>
            <person name="Duangmal K."/>
        </authorList>
    </citation>
    <scope>NUCLEOTIDE SEQUENCE [LARGE SCALE GENOMIC DNA]</scope>
    <source>
        <strain evidence="2 3">JCM 14827</strain>
    </source>
</reference>
<dbReference type="Proteomes" id="UP001367513">
    <property type="component" value="Unassembled WGS sequence"/>
</dbReference>
<comment type="caution">
    <text evidence="2">The sequence shown here is derived from an EMBL/GenBank/DDBJ whole genome shotgun (WGS) entry which is preliminary data.</text>
</comment>
<evidence type="ECO:0000313" key="3">
    <source>
        <dbReference type="Proteomes" id="UP001367513"/>
    </source>
</evidence>
<feature type="region of interest" description="Disordered" evidence="1">
    <location>
        <begin position="30"/>
        <end position="55"/>
    </location>
</feature>
<organism evidence="2 3">
    <name type="scientific">Pseudonocardia alni subsp. carboxydivorans</name>
    <dbReference type="NCBI Taxonomy" id="415010"/>
    <lineage>
        <taxon>Bacteria</taxon>
        <taxon>Bacillati</taxon>
        <taxon>Actinomycetota</taxon>
        <taxon>Actinomycetes</taxon>
        <taxon>Pseudonocardiales</taxon>
        <taxon>Pseudonocardiaceae</taxon>
        <taxon>Pseudonocardia</taxon>
    </lineage>
</organism>
<gene>
    <name evidence="2" type="ORF">WG925_21590</name>
</gene>
<dbReference type="EMBL" id="JBBPIX010000013">
    <property type="protein sequence ID" value="MEK6466344.1"/>
    <property type="molecule type" value="Genomic_DNA"/>
</dbReference>
<accession>A0ABU9AIU5</accession>
<sequence length="123" mass="13016">MTATDLRPVARGTGRGLRLVVPGELPDGAPAVPCPPAASAAPARPSGRRVPPQPPEVLLRSVGPVLAGLAFPAQRWQVLAEADAWGAPGVLRRLLAELPSGRYADLDSVVRAVRTVRPRRRVR</sequence>
<feature type="compositionally biased region" description="Low complexity" evidence="1">
    <location>
        <begin position="37"/>
        <end position="50"/>
    </location>
</feature>
<keyword evidence="3" id="KW-1185">Reference proteome</keyword>
<proteinExistence type="predicted"/>
<evidence type="ECO:0000256" key="1">
    <source>
        <dbReference type="SAM" id="MobiDB-lite"/>
    </source>
</evidence>
<evidence type="ECO:0008006" key="4">
    <source>
        <dbReference type="Google" id="ProtNLM"/>
    </source>
</evidence>